<dbReference type="SUPFAM" id="SSF52172">
    <property type="entry name" value="CheY-like"/>
    <property type="match status" value="1"/>
</dbReference>
<accession>A0A1S2VPN2</accession>
<dbReference type="EMBL" id="MORL01000001">
    <property type="protein sequence ID" value="OIN60719.1"/>
    <property type="molecule type" value="Genomic_DNA"/>
</dbReference>
<dbReference type="InterPro" id="IPR003661">
    <property type="entry name" value="HisK_dim/P_dom"/>
</dbReference>
<dbReference type="InterPro" id="IPR001789">
    <property type="entry name" value="Sig_transdc_resp-reg_receiver"/>
</dbReference>
<reference evidence="7 8" key="1">
    <citation type="submission" date="2016-10" db="EMBL/GenBank/DDBJ databases">
        <title>Arsenicibacter rosenii gen. nov., sp. nov., an efficient arsenic-methylating bacterium isolated from an arsenic-contaminated paddy soil.</title>
        <authorList>
            <person name="Huang K."/>
        </authorList>
    </citation>
    <scope>NUCLEOTIDE SEQUENCE [LARGE SCALE GENOMIC DNA]</scope>
    <source>
        <strain evidence="7 8">SM-1</strain>
    </source>
</reference>
<evidence type="ECO:0000256" key="4">
    <source>
        <dbReference type="PROSITE-ProRule" id="PRU00169"/>
    </source>
</evidence>
<dbReference type="PANTHER" id="PTHR43547">
    <property type="entry name" value="TWO-COMPONENT HISTIDINE KINASE"/>
    <property type="match status" value="1"/>
</dbReference>
<evidence type="ECO:0000313" key="7">
    <source>
        <dbReference type="EMBL" id="OIN60719.1"/>
    </source>
</evidence>
<dbReference type="Pfam" id="PF00072">
    <property type="entry name" value="Response_reg"/>
    <property type="match status" value="1"/>
</dbReference>
<comment type="caution">
    <text evidence="7">The sequence shown here is derived from an EMBL/GenBank/DDBJ whole genome shotgun (WGS) entry which is preliminary data.</text>
</comment>
<dbReference type="SUPFAM" id="SSF47384">
    <property type="entry name" value="Homodimeric domain of signal transducing histidine kinase"/>
    <property type="match status" value="1"/>
</dbReference>
<dbReference type="Pfam" id="PF00512">
    <property type="entry name" value="HisKA"/>
    <property type="match status" value="1"/>
</dbReference>
<dbReference type="InterPro" id="IPR036097">
    <property type="entry name" value="HisK_dim/P_sf"/>
</dbReference>
<dbReference type="CDD" id="cd00082">
    <property type="entry name" value="HisKA"/>
    <property type="match status" value="1"/>
</dbReference>
<dbReference type="InterPro" id="IPR003594">
    <property type="entry name" value="HATPase_dom"/>
</dbReference>
<comment type="catalytic activity">
    <reaction evidence="1">
        <text>ATP + protein L-histidine = ADP + protein N-phospho-L-histidine.</text>
        <dbReference type="EC" id="2.7.13.3"/>
    </reaction>
</comment>
<dbReference type="RefSeq" id="WP_071501220.1">
    <property type="nucleotide sequence ID" value="NZ_MORL01000001.1"/>
</dbReference>
<dbReference type="SMART" id="SM00387">
    <property type="entry name" value="HATPase_c"/>
    <property type="match status" value="1"/>
</dbReference>
<dbReference type="Proteomes" id="UP000181790">
    <property type="component" value="Unassembled WGS sequence"/>
</dbReference>
<proteinExistence type="predicted"/>
<keyword evidence="8" id="KW-1185">Reference proteome</keyword>
<feature type="domain" description="Response regulatory" evidence="6">
    <location>
        <begin position="4"/>
        <end position="120"/>
    </location>
</feature>
<dbReference type="EC" id="2.7.13.3" evidence="2"/>
<dbReference type="AlphaFoldDB" id="A0A1S2VPN2"/>
<dbReference type="InterPro" id="IPR036890">
    <property type="entry name" value="HATPase_C_sf"/>
</dbReference>
<protein>
    <recommendedName>
        <fullName evidence="2">histidine kinase</fullName>
        <ecNumber evidence="2">2.7.13.3</ecNumber>
    </recommendedName>
</protein>
<dbReference type="PANTHER" id="PTHR43547:SF2">
    <property type="entry name" value="HYBRID SIGNAL TRANSDUCTION HISTIDINE KINASE C"/>
    <property type="match status" value="1"/>
</dbReference>
<evidence type="ECO:0000256" key="3">
    <source>
        <dbReference type="ARBA" id="ARBA00022553"/>
    </source>
</evidence>
<dbReference type="OrthoDB" id="9781208at2"/>
<dbReference type="PROSITE" id="PS50109">
    <property type="entry name" value="HIS_KIN"/>
    <property type="match status" value="1"/>
</dbReference>
<sequence>MNERILIIEDEPPIRDNIAELLTIYGFEVYTAQNGREGISQALITSPDLVLCDIMMPEMDGYQVLNALRDTRSLSGIPFIFLTARAEASDFRSGMNAGADDYLTKPFTINDLLQTIDRRLKRDAQRKADIQARLSAYRESITSISSHEYNTPLSGIIGFADLLSTNFRDFDPESSVSMLHMIKQSALRLKRSLDNNRLMSILEHMHPAHEHYAWYSTGQSSLTEEKVVCQLEDAMERQDIHPESKVTVQPGCLAIAGEHLKLIIDELIDNAVKFTTGNKPVLIQGSITGERYTLSCTNTGRVFRQQDIDRIGPYVQFDRDKYEQQGLGLGLALIKKILSFNRGELEVNASETGETQVAVSLPVCQTGLPR</sequence>
<dbReference type="PROSITE" id="PS50110">
    <property type="entry name" value="RESPONSE_REGULATORY"/>
    <property type="match status" value="1"/>
</dbReference>
<dbReference type="SMART" id="SM00388">
    <property type="entry name" value="HisKA"/>
    <property type="match status" value="1"/>
</dbReference>
<dbReference type="Gene3D" id="1.10.287.130">
    <property type="match status" value="1"/>
</dbReference>
<dbReference type="GO" id="GO:0000155">
    <property type="term" value="F:phosphorelay sensor kinase activity"/>
    <property type="evidence" value="ECO:0007669"/>
    <property type="project" value="InterPro"/>
</dbReference>
<dbReference type="InterPro" id="IPR005467">
    <property type="entry name" value="His_kinase_dom"/>
</dbReference>
<dbReference type="Gene3D" id="3.30.565.10">
    <property type="entry name" value="Histidine kinase-like ATPase, C-terminal domain"/>
    <property type="match status" value="1"/>
</dbReference>
<organism evidence="7 8">
    <name type="scientific">Arsenicibacter rosenii</name>
    <dbReference type="NCBI Taxonomy" id="1750698"/>
    <lineage>
        <taxon>Bacteria</taxon>
        <taxon>Pseudomonadati</taxon>
        <taxon>Bacteroidota</taxon>
        <taxon>Cytophagia</taxon>
        <taxon>Cytophagales</taxon>
        <taxon>Spirosomataceae</taxon>
        <taxon>Arsenicibacter</taxon>
    </lineage>
</organism>
<dbReference type="Pfam" id="PF02518">
    <property type="entry name" value="HATPase_c"/>
    <property type="match status" value="1"/>
</dbReference>
<evidence type="ECO:0000313" key="8">
    <source>
        <dbReference type="Proteomes" id="UP000181790"/>
    </source>
</evidence>
<feature type="domain" description="Histidine kinase" evidence="5">
    <location>
        <begin position="144"/>
        <end position="365"/>
    </location>
</feature>
<gene>
    <name evidence="7" type="ORF">BLX24_01005</name>
</gene>
<evidence type="ECO:0000256" key="2">
    <source>
        <dbReference type="ARBA" id="ARBA00012438"/>
    </source>
</evidence>
<name>A0A1S2VPN2_9BACT</name>
<evidence type="ECO:0000259" key="5">
    <source>
        <dbReference type="PROSITE" id="PS50109"/>
    </source>
</evidence>
<evidence type="ECO:0000256" key="1">
    <source>
        <dbReference type="ARBA" id="ARBA00000085"/>
    </source>
</evidence>
<dbReference type="SMART" id="SM00448">
    <property type="entry name" value="REC"/>
    <property type="match status" value="1"/>
</dbReference>
<dbReference type="CDD" id="cd17574">
    <property type="entry name" value="REC_OmpR"/>
    <property type="match status" value="1"/>
</dbReference>
<dbReference type="SUPFAM" id="SSF55874">
    <property type="entry name" value="ATPase domain of HSP90 chaperone/DNA topoisomerase II/histidine kinase"/>
    <property type="match status" value="1"/>
</dbReference>
<dbReference type="Gene3D" id="3.40.50.2300">
    <property type="match status" value="1"/>
</dbReference>
<keyword evidence="3 4" id="KW-0597">Phosphoprotein</keyword>
<dbReference type="InterPro" id="IPR011006">
    <property type="entry name" value="CheY-like_superfamily"/>
</dbReference>
<feature type="modified residue" description="4-aspartylphosphate" evidence="4">
    <location>
        <position position="53"/>
    </location>
</feature>
<evidence type="ECO:0000259" key="6">
    <source>
        <dbReference type="PROSITE" id="PS50110"/>
    </source>
</evidence>